<evidence type="ECO:0000256" key="1">
    <source>
        <dbReference type="ARBA" id="ARBA00008761"/>
    </source>
</evidence>
<keyword evidence="4" id="KW-0233">DNA recombination</keyword>
<evidence type="ECO:0000256" key="2">
    <source>
        <dbReference type="ARBA" id="ARBA00022578"/>
    </source>
</evidence>
<dbReference type="InterPro" id="IPR010095">
    <property type="entry name" value="Cas12f1-like_TNB"/>
</dbReference>
<dbReference type="GO" id="GO:0032196">
    <property type="term" value="P:transposition"/>
    <property type="evidence" value="ECO:0007669"/>
    <property type="project" value="UniProtKB-KW"/>
</dbReference>
<evidence type="ECO:0000256" key="3">
    <source>
        <dbReference type="ARBA" id="ARBA00023125"/>
    </source>
</evidence>
<evidence type="ECO:0000256" key="4">
    <source>
        <dbReference type="ARBA" id="ARBA00023172"/>
    </source>
</evidence>
<keyword evidence="2" id="KW-0815">Transposition</keyword>
<proteinExistence type="inferred from homology"/>
<dbReference type="GO" id="GO:0003677">
    <property type="term" value="F:DNA binding"/>
    <property type="evidence" value="ECO:0007669"/>
    <property type="project" value="UniProtKB-KW"/>
</dbReference>
<dbReference type="RefSeq" id="WP_181952859.1">
    <property type="nucleotide sequence ID" value="NZ_CABHJD010000016.1"/>
</dbReference>
<dbReference type="GeneID" id="61926748"/>
<keyword evidence="3" id="KW-0238">DNA-binding</keyword>
<evidence type="ECO:0000313" key="7">
    <source>
        <dbReference type="EMBL" id="QJA03550.1"/>
    </source>
</evidence>
<evidence type="ECO:0000259" key="6">
    <source>
        <dbReference type="Pfam" id="PF07282"/>
    </source>
</evidence>
<dbReference type="InterPro" id="IPR001959">
    <property type="entry name" value="Transposase"/>
</dbReference>
<dbReference type="GO" id="GO:0006310">
    <property type="term" value="P:DNA recombination"/>
    <property type="evidence" value="ECO:0007669"/>
    <property type="project" value="UniProtKB-KW"/>
</dbReference>
<gene>
    <name evidence="7" type="primary">tnpB</name>
    <name evidence="7" type="ORF">G4D54_14385</name>
</gene>
<evidence type="ECO:0000313" key="8">
    <source>
        <dbReference type="Proteomes" id="UP000503330"/>
    </source>
</evidence>
<name>A0AAP9MFM3_CLOIN</name>
<dbReference type="AlphaFoldDB" id="A0AAP9MFM3"/>
<feature type="domain" description="Cas12f1-like TNB" evidence="6">
    <location>
        <begin position="299"/>
        <end position="375"/>
    </location>
</feature>
<dbReference type="NCBIfam" id="NF040570">
    <property type="entry name" value="guided_TnpB"/>
    <property type="match status" value="1"/>
</dbReference>
<accession>A0AAP9MFM3</accession>
<reference evidence="7 8" key="1">
    <citation type="submission" date="2020-02" db="EMBL/GenBank/DDBJ databases">
        <authorList>
            <person name="Kociolek L.K."/>
            <person name="Ozer E.A."/>
        </authorList>
    </citation>
    <scope>NUCLEOTIDE SEQUENCE [LARGE SCALE GENOMIC DNA]</scope>
    <source>
        <strain evidence="7 8">ATCC 14501</strain>
    </source>
</reference>
<dbReference type="NCBIfam" id="TIGR01766">
    <property type="entry name" value="IS200/IS605 family accessory protein TnpB-like domain"/>
    <property type="match status" value="1"/>
</dbReference>
<dbReference type="Proteomes" id="UP000503330">
    <property type="component" value="Chromosome"/>
</dbReference>
<dbReference type="EMBL" id="CP048838">
    <property type="protein sequence ID" value="QJA03550.1"/>
    <property type="molecule type" value="Genomic_DNA"/>
</dbReference>
<sequence length="401" mass="46221">MNVIRQKHHSTPIHIIDHDHRFVSMQHLDGFFKLRDQIDYRALPAQANQNVLHMLYRDWKSFFAALADYKAHPDKYEAIPHIPRYADKDGYKPLIFTNQICKLRKDKHGWYVKFPKAVLQAGCVRDRYDLGKMDLHEQKLKEVRLIPNGDTINLEIVCEIEIKEPTITIHEATRVAGIDIGVDNLMAIAFTSGHHPVLIKGNEIKAVNQFYNKQIAHYRSLLRTGKKDSKGIHQTKRMKRISEKRNRRVKDILHKASRKIIDLCVEEGIEVIVVGNHAGWKKRIHMGKKNNQTFVQIPFRTLIEMIKYKGEAAGIRVVVCEEAIQSKASSIDEDQIPVYGNDVAHTFTGKRIKRGLYRSKNGILMNADINGASNIIRKVYPCMPKRERWSRGTVNVPVTCI</sequence>
<comment type="similarity">
    <text evidence="1">In the C-terminal section; belongs to the transposase 35 family.</text>
</comment>
<evidence type="ECO:0000259" key="5">
    <source>
        <dbReference type="Pfam" id="PF01385"/>
    </source>
</evidence>
<organism evidence="7 8">
    <name type="scientific">Clostridium innocuum</name>
    <dbReference type="NCBI Taxonomy" id="1522"/>
    <lineage>
        <taxon>Bacteria</taxon>
        <taxon>Bacillati</taxon>
        <taxon>Bacillota</taxon>
        <taxon>Clostridia</taxon>
        <taxon>Eubacteriales</taxon>
        <taxon>Clostridiaceae</taxon>
        <taxon>Clostridium</taxon>
    </lineage>
</organism>
<feature type="domain" description="Probable transposase IS891/IS1136/IS1341" evidence="5">
    <location>
        <begin position="167"/>
        <end position="279"/>
    </location>
</feature>
<dbReference type="Pfam" id="PF07282">
    <property type="entry name" value="Cas12f1-like_TNB"/>
    <property type="match status" value="1"/>
</dbReference>
<protein>
    <submittedName>
        <fullName evidence="7">IS200/IS605 family element transposase accessory protein TnpB</fullName>
    </submittedName>
</protein>
<dbReference type="Pfam" id="PF01385">
    <property type="entry name" value="OrfB_IS605"/>
    <property type="match status" value="1"/>
</dbReference>